<keyword evidence="3" id="KW-1185">Reference proteome</keyword>
<gene>
    <name evidence="2" type="ORF">BCR43DRAFT_499567</name>
</gene>
<dbReference type="Proteomes" id="UP000242180">
    <property type="component" value="Unassembled WGS sequence"/>
</dbReference>
<keyword evidence="1" id="KW-0472">Membrane</keyword>
<dbReference type="InParanoid" id="A0A1X2H0K0"/>
<reference evidence="2 3" key="1">
    <citation type="submission" date="2016-07" db="EMBL/GenBank/DDBJ databases">
        <title>Pervasive Adenine N6-methylation of Active Genes in Fungi.</title>
        <authorList>
            <consortium name="DOE Joint Genome Institute"/>
            <person name="Mondo S.J."/>
            <person name="Dannebaum R.O."/>
            <person name="Kuo R.C."/>
            <person name="Labutti K."/>
            <person name="Haridas S."/>
            <person name="Kuo A."/>
            <person name="Salamov A."/>
            <person name="Ahrendt S.R."/>
            <person name="Lipzen A."/>
            <person name="Sullivan W."/>
            <person name="Andreopoulos W.B."/>
            <person name="Clum A."/>
            <person name="Lindquist E."/>
            <person name="Daum C."/>
            <person name="Ramamoorthy G.K."/>
            <person name="Gryganskyi A."/>
            <person name="Culley D."/>
            <person name="Magnuson J.K."/>
            <person name="James T.Y."/>
            <person name="O'Malley M.A."/>
            <person name="Stajich J.E."/>
            <person name="Spatafora J.W."/>
            <person name="Visel A."/>
            <person name="Grigoriev I.V."/>
        </authorList>
    </citation>
    <scope>NUCLEOTIDE SEQUENCE [LARGE SCALE GENOMIC DNA]</scope>
    <source>
        <strain evidence="2 3">NRRL 2496</strain>
    </source>
</reference>
<evidence type="ECO:0000313" key="3">
    <source>
        <dbReference type="Proteomes" id="UP000242180"/>
    </source>
</evidence>
<name>A0A1X2H0K0_SYNRA</name>
<organism evidence="2 3">
    <name type="scientific">Syncephalastrum racemosum</name>
    <name type="common">Filamentous fungus</name>
    <dbReference type="NCBI Taxonomy" id="13706"/>
    <lineage>
        <taxon>Eukaryota</taxon>
        <taxon>Fungi</taxon>
        <taxon>Fungi incertae sedis</taxon>
        <taxon>Mucoromycota</taxon>
        <taxon>Mucoromycotina</taxon>
        <taxon>Mucoromycetes</taxon>
        <taxon>Mucorales</taxon>
        <taxon>Syncephalastraceae</taxon>
        <taxon>Syncephalastrum</taxon>
    </lineage>
</organism>
<dbReference type="EMBL" id="MCGN01000012">
    <property type="protein sequence ID" value="ORY90599.1"/>
    <property type="molecule type" value="Genomic_DNA"/>
</dbReference>
<dbReference type="AlphaFoldDB" id="A0A1X2H0K0"/>
<accession>A0A1X2H0K0</accession>
<evidence type="ECO:0000313" key="2">
    <source>
        <dbReference type="EMBL" id="ORY90599.1"/>
    </source>
</evidence>
<keyword evidence="1" id="KW-0812">Transmembrane</keyword>
<protein>
    <submittedName>
        <fullName evidence="2">Uncharacterized protein</fullName>
    </submittedName>
</protein>
<sequence length="61" mass="7309">MTWPLVPRHFLTTAFFHCARFQGLLWQLIICTDWLPLHLPTIFLLWTNFKQGSSFLRCMGR</sequence>
<proteinExistence type="predicted"/>
<comment type="caution">
    <text evidence="2">The sequence shown here is derived from an EMBL/GenBank/DDBJ whole genome shotgun (WGS) entry which is preliminary data.</text>
</comment>
<feature type="transmembrane region" description="Helical" evidence="1">
    <location>
        <begin position="24"/>
        <end position="47"/>
    </location>
</feature>
<keyword evidence="1" id="KW-1133">Transmembrane helix</keyword>
<evidence type="ECO:0000256" key="1">
    <source>
        <dbReference type="SAM" id="Phobius"/>
    </source>
</evidence>